<accession>A0ABS7E5K8</accession>
<organism evidence="1 2">
    <name type="scientific">Shewanella nanhaiensis</name>
    <dbReference type="NCBI Taxonomy" id="2864872"/>
    <lineage>
        <taxon>Bacteria</taxon>
        <taxon>Pseudomonadati</taxon>
        <taxon>Pseudomonadota</taxon>
        <taxon>Gammaproteobacteria</taxon>
        <taxon>Alteromonadales</taxon>
        <taxon>Shewanellaceae</taxon>
        <taxon>Shewanella</taxon>
    </lineage>
</organism>
<dbReference type="EMBL" id="JAHZST010000011">
    <property type="protein sequence ID" value="MBW8184974.1"/>
    <property type="molecule type" value="Genomic_DNA"/>
</dbReference>
<name>A0ABS7E5K8_9GAMM</name>
<evidence type="ECO:0008006" key="3">
    <source>
        <dbReference type="Google" id="ProtNLM"/>
    </source>
</evidence>
<gene>
    <name evidence="1" type="ORF">K0625_15040</name>
</gene>
<dbReference type="Proteomes" id="UP001195963">
    <property type="component" value="Unassembled WGS sequence"/>
</dbReference>
<dbReference type="RefSeq" id="WP_220110445.1">
    <property type="nucleotide sequence ID" value="NZ_JAHZST010000011.1"/>
</dbReference>
<proteinExistence type="predicted"/>
<keyword evidence="2" id="KW-1185">Reference proteome</keyword>
<protein>
    <recommendedName>
        <fullName evidence="3">Transposase</fullName>
    </recommendedName>
</protein>
<sequence length="306" mass="34999">MPLKFDLNEITESIELDDCYEQLVESKFDSSDDESFQTVAPILKKLNNNKTFLPEILMAELEKHCDVQKQTNKYTPQVIMLKPASKGINFFMRANIWLAKNDPLLTTSGEKSFFYHVPHDHNFSFLTSGYTGPGYASDYYEYDYYDVVGYPGEPVDLSFIERKNLTEGEVMLYRAYKDVHNQLPADELSVSLNIMPSTMFAHLRPQYVFDETCSKIANSTVTSNSSVEPILHLIAEMRDDKSREFMERYATTTCVEEDRFRAVKALVSVENDVDKKSELLESLGIKSNSKLVAELSRQHQSVLGLV</sequence>
<comment type="caution">
    <text evidence="1">The sequence shown here is derived from an EMBL/GenBank/DDBJ whole genome shotgun (WGS) entry which is preliminary data.</text>
</comment>
<reference evidence="1 2" key="1">
    <citation type="submission" date="2021-07" db="EMBL/GenBank/DDBJ databases">
        <title>Shewanella sp. nov, isolated from SCS.</title>
        <authorList>
            <person name="Cao W.R."/>
        </authorList>
    </citation>
    <scope>NUCLEOTIDE SEQUENCE [LARGE SCALE GENOMIC DNA]</scope>
    <source>
        <strain evidence="1 2">NR704-98</strain>
    </source>
</reference>
<evidence type="ECO:0000313" key="2">
    <source>
        <dbReference type="Proteomes" id="UP001195963"/>
    </source>
</evidence>
<evidence type="ECO:0000313" key="1">
    <source>
        <dbReference type="EMBL" id="MBW8184974.1"/>
    </source>
</evidence>